<organism evidence="1 2">
    <name type="scientific">Phanerochaete sordida</name>
    <dbReference type="NCBI Taxonomy" id="48140"/>
    <lineage>
        <taxon>Eukaryota</taxon>
        <taxon>Fungi</taxon>
        <taxon>Dikarya</taxon>
        <taxon>Basidiomycota</taxon>
        <taxon>Agaricomycotina</taxon>
        <taxon>Agaricomycetes</taxon>
        <taxon>Polyporales</taxon>
        <taxon>Phanerochaetaceae</taxon>
        <taxon>Phanerochaete</taxon>
    </lineage>
</organism>
<comment type="caution">
    <text evidence="1">The sequence shown here is derived from an EMBL/GenBank/DDBJ whole genome shotgun (WGS) entry which is preliminary data.</text>
</comment>
<name>A0A9P3G089_9APHY</name>
<dbReference type="Proteomes" id="UP000703269">
    <property type="component" value="Unassembled WGS sequence"/>
</dbReference>
<sequence>MQRRGFDDLPTELIQEVFEYVDLSRPKYAMPNGAEDVFYVLARLNRRTKPIALAFAWRHRKFESYDDFAEMERQMDEWACHHSFEELDQCDNFLVTKSITIGHVPYPYGCTTFDKKYNKLRFRLDWFRWSNLESFECLDAVFNPGWNIQALYDCQKLRNVVILWPCDLVFPDLDDFPNVETLRLYLADRNKNHSPRPPAPIGTYSSLHTLAMHELYDFQAIERCCRGLNFPHLRVLKLTEIESPARTVYDFIQRHSTLLEVNLTFAIDHVSPLRLEAVLKLIDGTGTWVRPEGDGAPVDQPDYNDMIGAPTPLPPRIAHMYGIFPAFAFVRRPLSPQALEWRSYHGSPHPRYKCTAFAVNWTWQADATAKTSFRTNYTLTDAIEFVQSPPQAEGKFWDEVQQLRLSSELFEDRQTSYQDIMRLIAGQLNTSFPQLRRLALFWPHPKCSWRPLQPDASSAQENFFLDKAFPPAFHQLMIKPKSLTMQELVFPPEDFAPAPVAAAVREVLGIPEHVVLDKNDRGLLLTAWETKNRVVAEEGIRLLAASHRVLEEVEWYSGQDAAQYGVIRWVWKITRHPDGAVKDVVGDLSWTEDGKGNPPPLLTLVGQELDYTLQDAAGCWHRAWPYPRDHPRYRDMDEDELEDAFFYGEAELEEEEEENEGDEDME</sequence>
<reference evidence="1 2" key="1">
    <citation type="submission" date="2021-08" db="EMBL/GenBank/DDBJ databases">
        <title>Draft Genome Sequence of Phanerochaete sordida strain YK-624.</title>
        <authorList>
            <person name="Mori T."/>
            <person name="Dohra H."/>
            <person name="Suzuki T."/>
            <person name="Kawagishi H."/>
            <person name="Hirai H."/>
        </authorList>
    </citation>
    <scope>NUCLEOTIDE SEQUENCE [LARGE SCALE GENOMIC DNA]</scope>
    <source>
        <strain evidence="1 2">YK-624</strain>
    </source>
</reference>
<evidence type="ECO:0000313" key="2">
    <source>
        <dbReference type="Proteomes" id="UP000703269"/>
    </source>
</evidence>
<dbReference type="AlphaFoldDB" id="A0A9P3G089"/>
<evidence type="ECO:0000313" key="1">
    <source>
        <dbReference type="EMBL" id="GJE85831.1"/>
    </source>
</evidence>
<accession>A0A9P3G089</accession>
<proteinExistence type="predicted"/>
<dbReference type="EMBL" id="BPQB01000003">
    <property type="protein sequence ID" value="GJE85831.1"/>
    <property type="molecule type" value="Genomic_DNA"/>
</dbReference>
<protein>
    <submittedName>
        <fullName evidence="1">Uncharacterized protein</fullName>
    </submittedName>
</protein>
<dbReference type="OrthoDB" id="2780168at2759"/>
<gene>
    <name evidence="1" type="ORF">PsYK624_019100</name>
</gene>
<keyword evidence="2" id="KW-1185">Reference proteome</keyword>